<evidence type="ECO:0000259" key="3">
    <source>
        <dbReference type="Pfam" id="PF07589"/>
    </source>
</evidence>
<sequence length="1163" mass="113811">MSHRHPALRALPAALALISLLPAPGGAAVHLWTGTASANWSDAANWVDGLPPAGSETELVLDSAARAATFNDIAGGFALRGLTLGANAPAPTLGGQALRFQGEGAFLRLQSDGGHGRVQADLVLDSTLQVAGGPSLTSQLFLQGGISGSGGLALLSGRVVLSGANSYTGTTTIAAGATVGAAGTSLGSHTAVQVAAGAELQLVGAGGSGTRVGAPLQLAGLLSSSARKVSNFLGQPVSGASVEGPVTLAGNARVLAFGASGAGLQATELIVSGAVQRAGHALTLQTGGANNLLRVSGDITGNGDLLLKPAGGQIVVGTVAGDGAVRATGAGGGVSLGAVSGDGAFDVAFDEGHFGQVTSTGAISGARPLRVSGGTLNLGSQAHSFVGTVQMTGSGQVTATHESHLGAAANTLLFDQGGVLELTGSASLSRAVLTTGGMGTVLVAGNTTGTISSVISGSGGIAFANFGVRSGLTLTATNTFEGGLAIGSGILMLFDRDANLGAAGGGITLGGILALPGGFTLDRPLEVSGASASLSAAAAGTHRLTGPITGNGTLNLGGNNAASVFVLAGSASHSGGVKLASATLELDSDARLGAATGVLDLGRANGLRNLPATLRATADLSIAATRSTSFRDMTVDTNGFDVVFNQPINGLGMIKAGAGTWTLNTANPNTSGDNHVNVQQGTLALGVDEALGRRSTVEVAADARLALGGHALSVTTLNSAAGSVVDLGTGGTLRPLFGTLDGELTGQGSLVVGRAGFSAGAVTLNGANGFTGTVEVMHGSRLTLGHAQALGAAGNLILLDNGALEVTNRLAAPLVITAATQLQIGTGGAGFVANGQSIIVESAMTGSAPLRIQGGSMPGDGGDKFDVRLAHRANSFTGDLVLGDPQGFGSAVLGITADGSLGAAGNRLILGKSFYDGESTRSAQGGLRAWDSLTLGPTRSVLLDGESDSRAGFIDTNGHTVVVAGAIDELASGLGLLKTGAGTLVLNGQQGYSGDTVVDAGTLGGHGEVQRLAVQAATLAPGESAGLFGVRGDLSFSGGALLDMELGGLARGSGYDALDVGGSVDLGGDTVLRLSFIGGFTALAGQQFQLINAGGGLFGEFANVADGGRLLTVDGAGSFIVHYGDGQGLVLSDFSAAAVPEPGSWALLLAGAGLLAWRRRRAE</sequence>
<keyword evidence="5" id="KW-1185">Reference proteome</keyword>
<dbReference type="InterPro" id="IPR011050">
    <property type="entry name" value="Pectin_lyase_fold/virulence"/>
</dbReference>
<reference evidence="4 5" key="1">
    <citation type="submission" date="2024-08" db="EMBL/GenBank/DDBJ databases">
        <authorList>
            <person name="Lu H."/>
        </authorList>
    </citation>
    <scope>NUCLEOTIDE SEQUENCE [LARGE SCALE GENOMIC DNA]</scope>
    <source>
        <strain evidence="4 5">LYH14W</strain>
    </source>
</reference>
<dbReference type="NCBIfam" id="TIGR02595">
    <property type="entry name" value="PEP_CTERM"/>
    <property type="match status" value="1"/>
</dbReference>
<dbReference type="InterPro" id="IPR013424">
    <property type="entry name" value="Ice-binding_C"/>
</dbReference>
<dbReference type="Pfam" id="PF12951">
    <property type="entry name" value="PATR"/>
    <property type="match status" value="4"/>
</dbReference>
<gene>
    <name evidence="4" type="ORF">ACG00Y_09435</name>
</gene>
<feature type="domain" description="Ice-binding protein C-terminal" evidence="3">
    <location>
        <begin position="1138"/>
        <end position="1160"/>
    </location>
</feature>
<keyword evidence="1 2" id="KW-0732">Signal</keyword>
<dbReference type="RefSeq" id="WP_394478176.1">
    <property type="nucleotide sequence ID" value="NZ_JBIGHV010000003.1"/>
</dbReference>
<evidence type="ECO:0000256" key="1">
    <source>
        <dbReference type="ARBA" id="ARBA00022729"/>
    </source>
</evidence>
<dbReference type="NCBIfam" id="TIGR02601">
    <property type="entry name" value="autotrns_rpt"/>
    <property type="match status" value="2"/>
</dbReference>
<organism evidence="4 5">
    <name type="scientific">Pelomonas parva</name>
    <dbReference type="NCBI Taxonomy" id="3299032"/>
    <lineage>
        <taxon>Bacteria</taxon>
        <taxon>Pseudomonadati</taxon>
        <taxon>Pseudomonadota</taxon>
        <taxon>Betaproteobacteria</taxon>
        <taxon>Burkholderiales</taxon>
        <taxon>Sphaerotilaceae</taxon>
        <taxon>Roseateles</taxon>
    </lineage>
</organism>
<dbReference type="EMBL" id="JBIGHV010000003">
    <property type="protein sequence ID" value="MFG6430133.1"/>
    <property type="molecule type" value="Genomic_DNA"/>
</dbReference>
<feature type="chain" id="PRO_5046048525" evidence="2">
    <location>
        <begin position="28"/>
        <end position="1163"/>
    </location>
</feature>
<proteinExistence type="predicted"/>
<accession>A0ABW7F4D7</accession>
<dbReference type="Pfam" id="PF07589">
    <property type="entry name" value="PEP-CTERM"/>
    <property type="match status" value="1"/>
</dbReference>
<comment type="caution">
    <text evidence="4">The sequence shown here is derived from an EMBL/GenBank/DDBJ whole genome shotgun (WGS) entry which is preliminary data.</text>
</comment>
<protein>
    <submittedName>
        <fullName evidence="4">Beta strand repeat-containing protein</fullName>
    </submittedName>
</protein>
<evidence type="ECO:0000256" key="2">
    <source>
        <dbReference type="SAM" id="SignalP"/>
    </source>
</evidence>
<dbReference type="Proteomes" id="UP001606210">
    <property type="component" value="Unassembled WGS sequence"/>
</dbReference>
<dbReference type="SUPFAM" id="SSF51126">
    <property type="entry name" value="Pectin lyase-like"/>
    <property type="match status" value="1"/>
</dbReference>
<evidence type="ECO:0000313" key="4">
    <source>
        <dbReference type="EMBL" id="MFG6430133.1"/>
    </source>
</evidence>
<dbReference type="InterPro" id="IPR013425">
    <property type="entry name" value="Autotrns_rpt"/>
</dbReference>
<name>A0ABW7F4D7_9BURK</name>
<feature type="signal peptide" evidence="2">
    <location>
        <begin position="1"/>
        <end position="27"/>
    </location>
</feature>
<evidence type="ECO:0000313" key="5">
    <source>
        <dbReference type="Proteomes" id="UP001606210"/>
    </source>
</evidence>